<evidence type="ECO:0000256" key="3">
    <source>
        <dbReference type="ARBA" id="ARBA00023237"/>
    </source>
</evidence>
<dbReference type="InterPro" id="IPR036737">
    <property type="entry name" value="OmpA-like_sf"/>
</dbReference>
<dbReference type="InterPro" id="IPR006665">
    <property type="entry name" value="OmpA-like"/>
</dbReference>
<dbReference type="EMBL" id="UINC01003549">
    <property type="protein sequence ID" value="SVA07299.1"/>
    <property type="molecule type" value="Genomic_DNA"/>
</dbReference>
<dbReference type="PANTHER" id="PTHR30329:SF21">
    <property type="entry name" value="LIPOPROTEIN YIAD-RELATED"/>
    <property type="match status" value="1"/>
</dbReference>
<dbReference type="SUPFAM" id="SSF48452">
    <property type="entry name" value="TPR-like"/>
    <property type="match status" value="1"/>
</dbReference>
<dbReference type="InterPro" id="IPR050330">
    <property type="entry name" value="Bact_OuterMem_StrucFunc"/>
</dbReference>
<gene>
    <name evidence="5" type="ORF">METZ01_LOCUS60153</name>
</gene>
<accession>A0A381SV33</accession>
<dbReference type="InterPro" id="IPR011659">
    <property type="entry name" value="WD40"/>
</dbReference>
<evidence type="ECO:0000256" key="1">
    <source>
        <dbReference type="ARBA" id="ARBA00004442"/>
    </source>
</evidence>
<dbReference type="InterPro" id="IPR011990">
    <property type="entry name" value="TPR-like_helical_dom_sf"/>
</dbReference>
<dbReference type="Pfam" id="PF07676">
    <property type="entry name" value="PD40"/>
    <property type="match status" value="2"/>
</dbReference>
<comment type="subcellular location">
    <subcellularLocation>
        <location evidence="1">Cell outer membrane</location>
    </subcellularLocation>
</comment>
<organism evidence="5">
    <name type="scientific">marine metagenome</name>
    <dbReference type="NCBI Taxonomy" id="408172"/>
    <lineage>
        <taxon>unclassified sequences</taxon>
        <taxon>metagenomes</taxon>
        <taxon>ecological metagenomes</taxon>
    </lineage>
</organism>
<dbReference type="InterPro" id="IPR040853">
    <property type="entry name" value="RapA2_cadherin-like"/>
</dbReference>
<dbReference type="AlphaFoldDB" id="A0A381SV33"/>
<dbReference type="SUPFAM" id="SSF82171">
    <property type="entry name" value="DPP6 N-terminal domain-like"/>
    <property type="match status" value="1"/>
</dbReference>
<dbReference type="GO" id="GO:0009279">
    <property type="term" value="C:cell outer membrane"/>
    <property type="evidence" value="ECO:0007669"/>
    <property type="project" value="UniProtKB-SubCell"/>
</dbReference>
<evidence type="ECO:0000313" key="5">
    <source>
        <dbReference type="EMBL" id="SVA07299.1"/>
    </source>
</evidence>
<dbReference type="SUPFAM" id="SSF103088">
    <property type="entry name" value="OmpA-like"/>
    <property type="match status" value="1"/>
</dbReference>
<sequence>MNMKNFLLLFCTLFPLFVFSQEVEDKESKFPLFEFTKGDDSEKNKSWGDYHFSNESYSKAIEKYKKINNPSLEIQRKLATSYWEIDSLDAALYILLKIVDNKQDIEPIDYYYISQLLNIKGDYNEANKYRKKYSREKAREVRVSLFETDSSYYSRLLLAGSQYELVNLSTNTELSDFGGYAIRRNNENVFIFASQGIQNIKKLSRGRYIRPERPTFNIFIGDFNEDSIQSSNARTLSGDINTEFQEGPGVLSEDGRLLVFTRSGSTSGKDDALHLNLYNASISNNGAVTRVRNLPFNNDQYSVMHPTLSKDRSRLYFSSNMPGGLGGFDLYYVRIQQNNKYSKPINLGPGINTEGNEVFPFIHRDDVLFFASDAHPGLGGLDIFLATGLGTESQDIENMGAPFNSSKDDFSLFLDKNFKYGLLSSNRSGGVGEDDIYSFKINIQSPYGIDDYYTMSRGDTLVLGGMGVLTNDEEIIISETNVLQILARRGTLLDNSTKNGNLDFNNNGTFTYIHENLKTRLDSFTYVVTNLAMESEPINVRIKIIDPTIPLAQEDVFVFSQNETIKVDPSKNILSNDSDPGGDKLKAYVIGEPSYGDITINDDGTFEYIPDDEIQYSSDTVFYAATDGIESDTSFVVFSKLKVGADLADIIEINPIYFDFDKDNIRQDASLELDKIVDVMNDYPDMVIELGSHTDCRGPDEYNLYLSDRRAKSSAQYIQERIDDKDRIYGKGYGETTPNVDCTPECSSCNESEHQLNRRTEFIIVKMN</sequence>
<evidence type="ECO:0000259" key="4">
    <source>
        <dbReference type="PROSITE" id="PS51123"/>
    </source>
</evidence>
<dbReference type="Gene3D" id="1.25.40.10">
    <property type="entry name" value="Tetratricopeptide repeat domain"/>
    <property type="match status" value="1"/>
</dbReference>
<reference evidence="5" key="1">
    <citation type="submission" date="2018-05" db="EMBL/GenBank/DDBJ databases">
        <authorList>
            <person name="Lanie J.A."/>
            <person name="Ng W.-L."/>
            <person name="Kazmierczak K.M."/>
            <person name="Andrzejewski T.M."/>
            <person name="Davidsen T.M."/>
            <person name="Wayne K.J."/>
            <person name="Tettelin H."/>
            <person name="Glass J.I."/>
            <person name="Rusch D."/>
            <person name="Podicherti R."/>
            <person name="Tsui H.-C.T."/>
            <person name="Winkler M.E."/>
        </authorList>
    </citation>
    <scope>NUCLEOTIDE SEQUENCE</scope>
</reference>
<keyword evidence="2" id="KW-0472">Membrane</keyword>
<name>A0A381SV33_9ZZZZ</name>
<dbReference type="InterPro" id="IPR006664">
    <property type="entry name" value="OMP_bac"/>
</dbReference>
<evidence type="ECO:0000256" key="2">
    <source>
        <dbReference type="ARBA" id="ARBA00023136"/>
    </source>
</evidence>
<dbReference type="Pfam" id="PF17803">
    <property type="entry name" value="Cadherin_4"/>
    <property type="match status" value="1"/>
</dbReference>
<dbReference type="CDD" id="cd07185">
    <property type="entry name" value="OmpA_C-like"/>
    <property type="match status" value="1"/>
</dbReference>
<protein>
    <recommendedName>
        <fullName evidence="4">OmpA-like domain-containing protein</fullName>
    </recommendedName>
</protein>
<keyword evidence="3" id="KW-0998">Cell outer membrane</keyword>
<dbReference type="Gene3D" id="3.30.1330.60">
    <property type="entry name" value="OmpA-like domain"/>
    <property type="match status" value="1"/>
</dbReference>
<dbReference type="PROSITE" id="PS51123">
    <property type="entry name" value="OMPA_2"/>
    <property type="match status" value="1"/>
</dbReference>
<dbReference type="Gene3D" id="2.120.10.30">
    <property type="entry name" value="TolB, C-terminal domain"/>
    <property type="match status" value="1"/>
</dbReference>
<dbReference type="PANTHER" id="PTHR30329">
    <property type="entry name" value="STATOR ELEMENT OF FLAGELLAR MOTOR COMPLEX"/>
    <property type="match status" value="1"/>
</dbReference>
<feature type="domain" description="OmpA-like" evidence="4">
    <location>
        <begin position="645"/>
        <end position="768"/>
    </location>
</feature>
<dbReference type="PRINTS" id="PR01021">
    <property type="entry name" value="OMPADOMAIN"/>
</dbReference>
<dbReference type="Pfam" id="PF00691">
    <property type="entry name" value="OmpA"/>
    <property type="match status" value="1"/>
</dbReference>
<dbReference type="InterPro" id="IPR011042">
    <property type="entry name" value="6-blade_b-propeller_TolB-like"/>
</dbReference>
<proteinExistence type="predicted"/>